<evidence type="ECO:0000313" key="2">
    <source>
        <dbReference type="EMBL" id="KHQ52292.1"/>
    </source>
</evidence>
<proteinExistence type="predicted"/>
<keyword evidence="3" id="KW-1185">Reference proteome</keyword>
<comment type="caution">
    <text evidence="2">The sequence shown here is derived from an EMBL/GenBank/DDBJ whole genome shotgun (WGS) entry which is preliminary data.</text>
</comment>
<dbReference type="RefSeq" id="WP_052244575.1">
    <property type="nucleotide sequence ID" value="NZ_JSUQ01000012.1"/>
</dbReference>
<dbReference type="OrthoDB" id="7838311at2"/>
<keyword evidence="1" id="KW-0732">Signal</keyword>
<feature type="chain" id="PRO_5002081394" evidence="1">
    <location>
        <begin position="20"/>
        <end position="391"/>
    </location>
</feature>
<evidence type="ECO:0000256" key="1">
    <source>
        <dbReference type="SAM" id="SignalP"/>
    </source>
</evidence>
<evidence type="ECO:0000313" key="3">
    <source>
        <dbReference type="Proteomes" id="UP000030960"/>
    </source>
</evidence>
<organism evidence="2 3">
    <name type="scientific">Mameliella alba</name>
    <dbReference type="NCBI Taxonomy" id="561184"/>
    <lineage>
        <taxon>Bacteria</taxon>
        <taxon>Pseudomonadati</taxon>
        <taxon>Pseudomonadota</taxon>
        <taxon>Alphaproteobacteria</taxon>
        <taxon>Rhodobacterales</taxon>
        <taxon>Roseobacteraceae</taxon>
        <taxon>Mameliella</taxon>
    </lineage>
</organism>
<name>A0A0B3RVY8_9RHOB</name>
<sequence>MRFLSGLICLALLATPLQAATLDTDISPKMAEMGCTARLSGPIETGDLERIAPFLETSPTGGFDDPDFRPDVIFRQFSPALDYAPDAIFTHRVCLNSAGGSLVEALRIVGYIQDQSSDRSGGPAGIQTAIARDDTCNGACALVFLAGRFVRFSGNPAYEGRSNFILHPKGRLSLHAPAIDLTQDSHSPETAHQIWEVGMQASARIAAMIASGGLFMSEGLFAEMLAHPADDPLVLDTVEQAVRWGVDVEPNVLNYGRYPYAQEQFFDAICRNSRSQAPAHLDLQPGSGAMTLTRNGEVMRSTGAFVDARTGRPYECEINAGQWEEFQSWLYPDGYGGGQMPRLRFSCYNARVTLVSQVECYDCDVDIELACMGILPPDVPIADIYMDPPLP</sequence>
<feature type="signal peptide" evidence="1">
    <location>
        <begin position="1"/>
        <end position="19"/>
    </location>
</feature>
<keyword evidence="2" id="KW-0449">Lipoprotein</keyword>
<gene>
    <name evidence="2" type="ORF">OA50_03310</name>
</gene>
<dbReference type="Proteomes" id="UP000030960">
    <property type="component" value="Unassembled WGS sequence"/>
</dbReference>
<dbReference type="AlphaFoldDB" id="A0A0B3RVY8"/>
<protein>
    <submittedName>
        <fullName evidence="2">Putative Lipoprotein</fullName>
    </submittedName>
</protein>
<reference evidence="2 3" key="1">
    <citation type="submission" date="2014-10" db="EMBL/GenBank/DDBJ databases">
        <title>Genome sequence of Ponticoccus sp. strain UMTAT08 isolated from clonal culture of toxic dinoflagellate Alexandrium tamiyavanichii.</title>
        <authorList>
            <person name="Gan H.Y."/>
            <person name="Muhd D.-D."/>
            <person name="Mohd Noor M.E."/>
            <person name="Yeong Y.S."/>
            <person name="Usup G."/>
        </authorList>
    </citation>
    <scope>NUCLEOTIDE SEQUENCE [LARGE SCALE GENOMIC DNA]</scope>
    <source>
        <strain evidence="2 3">UMTAT08</strain>
    </source>
</reference>
<dbReference type="EMBL" id="JSUQ01000012">
    <property type="protein sequence ID" value="KHQ52292.1"/>
    <property type="molecule type" value="Genomic_DNA"/>
</dbReference>
<accession>A0A0B3RVY8</accession>